<keyword evidence="12" id="KW-1185">Reference proteome</keyword>
<evidence type="ECO:0000313" key="11">
    <source>
        <dbReference type="EMBL" id="KAH7556982.1"/>
    </source>
</evidence>
<evidence type="ECO:0000256" key="1">
    <source>
        <dbReference type="ARBA" id="ARBA00001946"/>
    </source>
</evidence>
<dbReference type="SUPFAM" id="SSF48576">
    <property type="entry name" value="Terpenoid synthases"/>
    <property type="match status" value="2"/>
</dbReference>
<dbReference type="PROSITE" id="PS00723">
    <property type="entry name" value="POLYPRENYL_SYNTHASE_1"/>
    <property type="match status" value="2"/>
</dbReference>
<keyword evidence="8" id="KW-0125">Carotenoid biosynthesis</keyword>
<proteinExistence type="inferred from homology"/>
<dbReference type="InterPro" id="IPR000092">
    <property type="entry name" value="Polyprenyl_synt"/>
</dbReference>
<evidence type="ECO:0000256" key="9">
    <source>
        <dbReference type="ARBA" id="ARBA00022842"/>
    </source>
</evidence>
<gene>
    <name evidence="11" type="ORF">JRO89_XS11G0023600</name>
</gene>
<evidence type="ECO:0000256" key="3">
    <source>
        <dbReference type="ARBA" id="ARBA00005035"/>
    </source>
</evidence>
<comment type="pathway">
    <text evidence="2">Isoprenoid biosynthesis; geranyl diphosphate biosynthesis; geranyl diphosphate from dimethylallyl diphosphate and isopentenyl diphosphate: step 1/1.</text>
</comment>
<evidence type="ECO:0000256" key="5">
    <source>
        <dbReference type="ARBA" id="ARBA00006706"/>
    </source>
</evidence>
<keyword evidence="10" id="KW-0414">Isoprene biosynthesis</keyword>
<dbReference type="InterPro" id="IPR033749">
    <property type="entry name" value="Polyprenyl_synt_CS"/>
</dbReference>
<dbReference type="EMBL" id="JAFEMO010000011">
    <property type="protein sequence ID" value="KAH7556982.1"/>
    <property type="molecule type" value="Genomic_DNA"/>
</dbReference>
<evidence type="ECO:0000256" key="2">
    <source>
        <dbReference type="ARBA" id="ARBA00004932"/>
    </source>
</evidence>
<keyword evidence="9" id="KW-0460">Magnesium</keyword>
<dbReference type="Gene3D" id="1.10.600.10">
    <property type="entry name" value="Farnesyl Diphosphate Synthase"/>
    <property type="match status" value="2"/>
</dbReference>
<dbReference type="SFLD" id="SFLDG01017">
    <property type="entry name" value="Polyprenyl_Transferase_Like"/>
    <property type="match status" value="1"/>
</dbReference>
<evidence type="ECO:0000313" key="12">
    <source>
        <dbReference type="Proteomes" id="UP000827721"/>
    </source>
</evidence>
<sequence length="637" mass="69156">MVVSTTIPFHGNSKLFKNPLTNDLKYPTKLPFSNLKFVPLKVQASYASKSAETVQVPLIQTEDCFTQPLNMSLSTFEFKEYMLMKAKQVNEALDEAVPLRNPIKIHEAMRYSLQAGGKRVRPVLCIASCELVGGEESLAMPTACALEMIHTMSLIHDDLPCMDDDDLRRGKPTNHKVFGEDTAILAGDALLSLAFEHVAAKTMNVSADRVVRAIAELGSAVGSEGLVAGQIADLTSEGKDVSFSDLEYIHVHKTAKLLEAAVVSSSSIFMAFSATIPFHGNSNLFKNPLNHDLKYPTKLPFSNLKSVPLKIQASYASKSDDTVQVPLIQTGDCFTEPLNLPLPTFEFEEYMLMKGKQVNKALEEAVPLRNPIKIHEAMRYSLLAGGKRIRPVLCIASCELVGGEESLAMPIACALEMIHTMSLIHDDLPCMDDDDLRRGKPTNHKAFGEDTAILAGDALLSLAFEHVAAKTMNVSADRVVRAIAELGSAVGSEGLVAGQIVDLTSEGKDVSLSDLEYIHVHKTAKLLEAAVVCGAIMGGGDVSEIEKVRKYARCIGLLFQVVDDILDVTKSSKELGKTAGKDLVSDKATYPKLMGLENAKKFAGELVGQSLQELAYFDAQKAAPLYHLAGYIASRQN</sequence>
<comment type="similarity">
    <text evidence="5">Belongs to the FPP/GGPP synthase family.</text>
</comment>
<dbReference type="NCBIfam" id="NF045485">
    <property type="entry name" value="FPPsyn"/>
    <property type="match status" value="1"/>
</dbReference>
<evidence type="ECO:0000256" key="10">
    <source>
        <dbReference type="ARBA" id="ARBA00023229"/>
    </source>
</evidence>
<evidence type="ECO:0000256" key="8">
    <source>
        <dbReference type="ARBA" id="ARBA00022746"/>
    </source>
</evidence>
<evidence type="ECO:0000256" key="4">
    <source>
        <dbReference type="ARBA" id="ARBA00005221"/>
    </source>
</evidence>
<dbReference type="PANTHER" id="PTHR43281">
    <property type="entry name" value="FARNESYL DIPHOSPHATE SYNTHASE"/>
    <property type="match status" value="1"/>
</dbReference>
<dbReference type="Pfam" id="PF00348">
    <property type="entry name" value="polyprenyl_synt"/>
    <property type="match status" value="2"/>
</dbReference>
<accession>A0ABQ8HEK7</accession>
<evidence type="ECO:0000256" key="7">
    <source>
        <dbReference type="ARBA" id="ARBA00022723"/>
    </source>
</evidence>
<name>A0ABQ8HEK7_9ROSI</name>
<keyword evidence="6" id="KW-0808">Transferase</keyword>
<keyword evidence="7" id="KW-0479">Metal-binding</keyword>
<protein>
    <recommendedName>
        <fullName evidence="13">Geranylgeranyl diphosphate synthase</fullName>
    </recommendedName>
</protein>
<organism evidence="11 12">
    <name type="scientific">Xanthoceras sorbifolium</name>
    <dbReference type="NCBI Taxonomy" id="99658"/>
    <lineage>
        <taxon>Eukaryota</taxon>
        <taxon>Viridiplantae</taxon>
        <taxon>Streptophyta</taxon>
        <taxon>Embryophyta</taxon>
        <taxon>Tracheophyta</taxon>
        <taxon>Spermatophyta</taxon>
        <taxon>Magnoliopsida</taxon>
        <taxon>eudicotyledons</taxon>
        <taxon>Gunneridae</taxon>
        <taxon>Pentapetalae</taxon>
        <taxon>rosids</taxon>
        <taxon>malvids</taxon>
        <taxon>Sapindales</taxon>
        <taxon>Sapindaceae</taxon>
        <taxon>Xanthoceroideae</taxon>
        <taxon>Xanthoceras</taxon>
    </lineage>
</organism>
<reference evidence="11 12" key="1">
    <citation type="submission" date="2021-02" db="EMBL/GenBank/DDBJ databases">
        <title>Plant Genome Project.</title>
        <authorList>
            <person name="Zhang R.-G."/>
        </authorList>
    </citation>
    <scope>NUCLEOTIDE SEQUENCE [LARGE SCALE GENOMIC DNA]</scope>
    <source>
        <tissue evidence="11">Leaves</tissue>
    </source>
</reference>
<comment type="pathway">
    <text evidence="3">Isoprenoid biosynthesis; farnesyl diphosphate biosynthesis; farnesyl diphosphate from geranyl diphosphate and isopentenyl diphosphate: step 1/1.</text>
</comment>
<evidence type="ECO:0000256" key="6">
    <source>
        <dbReference type="ARBA" id="ARBA00022679"/>
    </source>
</evidence>
<dbReference type="CDD" id="cd00685">
    <property type="entry name" value="Trans_IPPS_HT"/>
    <property type="match status" value="1"/>
</dbReference>
<dbReference type="PANTHER" id="PTHR43281:SF1">
    <property type="entry name" value="FARNESYL DIPHOSPHATE SYNTHASE"/>
    <property type="match status" value="1"/>
</dbReference>
<dbReference type="InterPro" id="IPR053378">
    <property type="entry name" value="Prenyl_diphosphate_synthase"/>
</dbReference>
<dbReference type="Proteomes" id="UP000827721">
    <property type="component" value="Unassembled WGS sequence"/>
</dbReference>
<comment type="pathway">
    <text evidence="4">Isoprenoid biosynthesis; geranylgeranyl diphosphate biosynthesis; geranylgeranyl diphosphate from farnesyl diphosphate and isopentenyl diphosphate: step 1/1.</text>
</comment>
<dbReference type="InterPro" id="IPR008949">
    <property type="entry name" value="Isoprenoid_synthase_dom_sf"/>
</dbReference>
<dbReference type="SFLD" id="SFLDS00005">
    <property type="entry name" value="Isoprenoid_Synthase_Type_I"/>
    <property type="match status" value="1"/>
</dbReference>
<evidence type="ECO:0008006" key="13">
    <source>
        <dbReference type="Google" id="ProtNLM"/>
    </source>
</evidence>
<dbReference type="PROSITE" id="PS00444">
    <property type="entry name" value="POLYPRENYL_SYNTHASE_2"/>
    <property type="match status" value="1"/>
</dbReference>
<comment type="cofactor">
    <cofactor evidence="1">
        <name>Mg(2+)</name>
        <dbReference type="ChEBI" id="CHEBI:18420"/>
    </cofactor>
</comment>
<comment type="caution">
    <text evidence="11">The sequence shown here is derived from an EMBL/GenBank/DDBJ whole genome shotgun (WGS) entry which is preliminary data.</text>
</comment>